<comment type="caution">
    <text evidence="1">The sequence shown here is derived from an EMBL/GenBank/DDBJ whole genome shotgun (WGS) entry which is preliminary data.</text>
</comment>
<dbReference type="STRING" id="63057.A0A2P5C3L4"/>
<dbReference type="SUPFAM" id="SSF52047">
    <property type="entry name" value="RNI-like"/>
    <property type="match status" value="1"/>
</dbReference>
<dbReference type="Proteomes" id="UP000237000">
    <property type="component" value="Unassembled WGS sequence"/>
</dbReference>
<dbReference type="Gene3D" id="1.25.40.20">
    <property type="entry name" value="Ankyrin repeat-containing domain"/>
    <property type="match status" value="1"/>
</dbReference>
<dbReference type="OrthoDB" id="1925304at2759"/>
<evidence type="ECO:0000313" key="1">
    <source>
        <dbReference type="EMBL" id="PON55599.1"/>
    </source>
</evidence>
<proteinExistence type="predicted"/>
<dbReference type="PANTHER" id="PTHR47303">
    <property type="match status" value="1"/>
</dbReference>
<protein>
    <submittedName>
        <fullName evidence="1">Ankyrin repeat-containing protein</fullName>
    </submittedName>
</protein>
<dbReference type="EMBL" id="JXTC01000419">
    <property type="protein sequence ID" value="PON55599.1"/>
    <property type="molecule type" value="Genomic_DNA"/>
</dbReference>
<keyword evidence="2" id="KW-1185">Reference proteome</keyword>
<organism evidence="1 2">
    <name type="scientific">Trema orientale</name>
    <name type="common">Charcoal tree</name>
    <name type="synonym">Celtis orientalis</name>
    <dbReference type="NCBI Taxonomy" id="63057"/>
    <lineage>
        <taxon>Eukaryota</taxon>
        <taxon>Viridiplantae</taxon>
        <taxon>Streptophyta</taxon>
        <taxon>Embryophyta</taxon>
        <taxon>Tracheophyta</taxon>
        <taxon>Spermatophyta</taxon>
        <taxon>Magnoliopsida</taxon>
        <taxon>eudicotyledons</taxon>
        <taxon>Gunneridae</taxon>
        <taxon>Pentapetalae</taxon>
        <taxon>rosids</taxon>
        <taxon>fabids</taxon>
        <taxon>Rosales</taxon>
        <taxon>Cannabaceae</taxon>
        <taxon>Trema</taxon>
    </lineage>
</organism>
<evidence type="ECO:0000313" key="2">
    <source>
        <dbReference type="Proteomes" id="UP000237000"/>
    </source>
</evidence>
<gene>
    <name evidence="1" type="ORF">TorRG33x02_298920</name>
</gene>
<dbReference type="SUPFAM" id="SSF48403">
    <property type="entry name" value="Ankyrin repeat"/>
    <property type="match status" value="1"/>
</dbReference>
<sequence>MSFPSGENPGTAQQTSIAHRNFGYYIPLYKAAPEGNWDSAKRLFGDDSSALTAALRIQDCGGYTALHHAAIVGSLRYAVALVRKNPSLTNVLDANGRTPLLVGSRYVYESSRKLHTLDLSWCRNLTDKELSFIVDRCLSLMVLKLFGYTQITDVFLNGHSNSEYLDLKLDALGYSVCLSPEDENQLRNPKIA</sequence>
<dbReference type="InParanoid" id="A0A2P5C3L4"/>
<reference evidence="2" key="1">
    <citation type="submission" date="2016-06" db="EMBL/GenBank/DDBJ databases">
        <title>Parallel loss of symbiosis genes in relatives of nitrogen-fixing non-legume Parasponia.</title>
        <authorList>
            <person name="Van Velzen R."/>
            <person name="Holmer R."/>
            <person name="Bu F."/>
            <person name="Rutten L."/>
            <person name="Van Zeijl A."/>
            <person name="Liu W."/>
            <person name="Santuari L."/>
            <person name="Cao Q."/>
            <person name="Sharma T."/>
            <person name="Shen D."/>
            <person name="Roswanjaya Y."/>
            <person name="Wardhani T."/>
            <person name="Kalhor M.S."/>
            <person name="Jansen J."/>
            <person name="Van den Hoogen J."/>
            <person name="Gungor B."/>
            <person name="Hartog M."/>
            <person name="Hontelez J."/>
            <person name="Verver J."/>
            <person name="Yang W.-C."/>
            <person name="Schijlen E."/>
            <person name="Repin R."/>
            <person name="Schilthuizen M."/>
            <person name="Schranz E."/>
            <person name="Heidstra R."/>
            <person name="Miyata K."/>
            <person name="Fedorova E."/>
            <person name="Kohlen W."/>
            <person name="Bisseling T."/>
            <person name="Smit S."/>
            <person name="Geurts R."/>
        </authorList>
    </citation>
    <scope>NUCLEOTIDE SEQUENCE [LARGE SCALE GENOMIC DNA]</scope>
    <source>
        <strain evidence="2">cv. RG33-2</strain>
    </source>
</reference>
<dbReference type="AlphaFoldDB" id="A0A2P5C3L4"/>
<dbReference type="PANTHER" id="PTHR47303:SF1">
    <property type="entry name" value="NF-KAPPA-B INHIBITOR BETA"/>
    <property type="match status" value="1"/>
</dbReference>
<accession>A0A2P5C3L4</accession>
<name>A0A2P5C3L4_TREOI</name>
<dbReference type="InterPro" id="IPR036770">
    <property type="entry name" value="Ankyrin_rpt-contain_sf"/>
</dbReference>